<keyword evidence="1" id="KW-1133">Transmembrane helix</keyword>
<feature type="transmembrane region" description="Helical" evidence="1">
    <location>
        <begin position="304"/>
        <end position="327"/>
    </location>
</feature>
<keyword evidence="3" id="KW-1185">Reference proteome</keyword>
<sequence>MANFYGGEWRKYIFASPFEKVDGLVSQRMMDPLNPCAWTSDATFSNMTTLEESGEVRMATRLTCDGSPIDPTLISCLDVAKLVVQWTLPGIMTTPEIIFKALKIRFLGRMKMNSKPPVRSGSVGRPIQKLEIDLEPFFRAYLLRCVEIYPDPIELTYLPCRSFTNDTIRMRSPSYHGKEATRVRYLTVEPADPSFYTRIISYVDIKTALAQETKKTGHLADPTAQRLIVSDIDLLNSILGATSFSSLPSELGAFSNWKSRQILTLTRPQSALTFMDEFVLWTFDPASRAVYISSCLQLSVARTLAFGSQNILVAVVFIASCLIRWLILEASSLAHENIFSFIDLVSSPGWVNLACTVFEYYLVLQCLTATQNWFMQ</sequence>
<dbReference type="Proteomes" id="UP000053095">
    <property type="component" value="Unassembled WGS sequence"/>
</dbReference>
<comment type="caution">
    <text evidence="2">The sequence shown here is derived from an EMBL/GenBank/DDBJ whole genome shotgun (WGS) entry which is preliminary data.</text>
</comment>
<proteinExistence type="predicted"/>
<evidence type="ECO:0000313" key="2">
    <source>
        <dbReference type="EMBL" id="GAM35103.1"/>
    </source>
</evidence>
<keyword evidence="1" id="KW-0812">Transmembrane</keyword>
<name>A0A6V8H282_TALPI</name>
<protein>
    <submittedName>
        <fullName evidence="2">Uncharacterized protein</fullName>
    </submittedName>
</protein>
<keyword evidence="1" id="KW-0472">Membrane</keyword>
<evidence type="ECO:0000256" key="1">
    <source>
        <dbReference type="SAM" id="Phobius"/>
    </source>
</evidence>
<dbReference type="AlphaFoldDB" id="A0A6V8H282"/>
<gene>
    <name evidence="2" type="ORF">TCE0_015r03147</name>
</gene>
<organism evidence="2 3">
    <name type="scientific">Talaromyces pinophilus</name>
    <name type="common">Penicillium pinophilum</name>
    <dbReference type="NCBI Taxonomy" id="128442"/>
    <lineage>
        <taxon>Eukaryota</taxon>
        <taxon>Fungi</taxon>
        <taxon>Dikarya</taxon>
        <taxon>Ascomycota</taxon>
        <taxon>Pezizomycotina</taxon>
        <taxon>Eurotiomycetes</taxon>
        <taxon>Eurotiomycetidae</taxon>
        <taxon>Eurotiales</taxon>
        <taxon>Trichocomaceae</taxon>
        <taxon>Talaromyces</taxon>
        <taxon>Talaromyces sect. Talaromyces</taxon>
    </lineage>
</organism>
<dbReference type="EMBL" id="DF933811">
    <property type="protein sequence ID" value="GAM35103.1"/>
    <property type="molecule type" value="Genomic_DNA"/>
</dbReference>
<accession>A0A6V8H282</accession>
<reference evidence="3" key="1">
    <citation type="journal article" date="2015" name="Genome Announc.">
        <title>Draft genome sequence of Talaromyces cellulolyticus strain Y-94, a source of lignocellulosic biomass-degrading enzymes.</title>
        <authorList>
            <person name="Fujii T."/>
            <person name="Koike H."/>
            <person name="Sawayama S."/>
            <person name="Yano S."/>
            <person name="Inoue H."/>
        </authorList>
    </citation>
    <scope>NUCLEOTIDE SEQUENCE [LARGE SCALE GENOMIC DNA]</scope>
    <source>
        <strain evidence="3">Y-94</strain>
    </source>
</reference>
<evidence type="ECO:0000313" key="3">
    <source>
        <dbReference type="Proteomes" id="UP000053095"/>
    </source>
</evidence>